<feature type="non-terminal residue" evidence="1">
    <location>
        <position position="52"/>
    </location>
</feature>
<dbReference type="EMBL" id="LXQA010096737">
    <property type="protein sequence ID" value="MCI15494.1"/>
    <property type="molecule type" value="Genomic_DNA"/>
</dbReference>
<organism evidence="1 2">
    <name type="scientific">Trifolium medium</name>
    <dbReference type="NCBI Taxonomy" id="97028"/>
    <lineage>
        <taxon>Eukaryota</taxon>
        <taxon>Viridiplantae</taxon>
        <taxon>Streptophyta</taxon>
        <taxon>Embryophyta</taxon>
        <taxon>Tracheophyta</taxon>
        <taxon>Spermatophyta</taxon>
        <taxon>Magnoliopsida</taxon>
        <taxon>eudicotyledons</taxon>
        <taxon>Gunneridae</taxon>
        <taxon>Pentapetalae</taxon>
        <taxon>rosids</taxon>
        <taxon>fabids</taxon>
        <taxon>Fabales</taxon>
        <taxon>Fabaceae</taxon>
        <taxon>Papilionoideae</taxon>
        <taxon>50 kb inversion clade</taxon>
        <taxon>NPAAA clade</taxon>
        <taxon>Hologalegina</taxon>
        <taxon>IRL clade</taxon>
        <taxon>Trifolieae</taxon>
        <taxon>Trifolium</taxon>
    </lineage>
</organism>
<protein>
    <submittedName>
        <fullName evidence="1">Uncharacterized protein</fullName>
    </submittedName>
</protein>
<keyword evidence="2" id="KW-1185">Reference proteome</keyword>
<dbReference type="Proteomes" id="UP000265520">
    <property type="component" value="Unassembled WGS sequence"/>
</dbReference>
<accession>A0A392PUJ6</accession>
<dbReference type="AlphaFoldDB" id="A0A392PUJ6"/>
<name>A0A392PUJ6_9FABA</name>
<evidence type="ECO:0000313" key="1">
    <source>
        <dbReference type="EMBL" id="MCI15494.1"/>
    </source>
</evidence>
<reference evidence="1 2" key="1">
    <citation type="journal article" date="2018" name="Front. Plant Sci.">
        <title>Red Clover (Trifolium pratense) and Zigzag Clover (T. medium) - A Picture of Genomic Similarities and Differences.</title>
        <authorList>
            <person name="Dluhosova J."/>
            <person name="Istvanek J."/>
            <person name="Nedelnik J."/>
            <person name="Repkova J."/>
        </authorList>
    </citation>
    <scope>NUCLEOTIDE SEQUENCE [LARGE SCALE GENOMIC DNA]</scope>
    <source>
        <strain evidence="2">cv. 10/8</strain>
        <tissue evidence="1">Leaf</tissue>
    </source>
</reference>
<comment type="caution">
    <text evidence="1">The sequence shown here is derived from an EMBL/GenBank/DDBJ whole genome shotgun (WGS) entry which is preliminary data.</text>
</comment>
<sequence length="52" mass="5763">MKLMVVLGKNMLPRTVLGVSRVFVVCMLDAFAIHDSPFAAQVPAWPGLFLFQ</sequence>
<proteinExistence type="predicted"/>
<evidence type="ECO:0000313" key="2">
    <source>
        <dbReference type="Proteomes" id="UP000265520"/>
    </source>
</evidence>